<gene>
    <name evidence="2" type="ORF">ENV14_01555</name>
</gene>
<protein>
    <recommendedName>
        <fullName evidence="1">Nmd3 N-terminal domain-containing protein</fullName>
    </recommendedName>
</protein>
<name>A0A7C4BBM4_9CREN</name>
<feature type="domain" description="Nmd3 N-terminal" evidence="1">
    <location>
        <begin position="5"/>
        <end position="231"/>
    </location>
</feature>
<reference evidence="2" key="1">
    <citation type="journal article" date="2020" name="mSystems">
        <title>Genome- and Community-Level Interaction Insights into Carbon Utilization and Element Cycling Functions of Hydrothermarchaeota in Hydrothermal Sediment.</title>
        <authorList>
            <person name="Zhou Z."/>
            <person name="Liu Y."/>
            <person name="Xu W."/>
            <person name="Pan J."/>
            <person name="Luo Z.H."/>
            <person name="Li M."/>
        </authorList>
    </citation>
    <scope>NUCLEOTIDE SEQUENCE [LARGE SCALE GENOMIC DNA]</scope>
    <source>
        <strain evidence="2">SpSt-732</strain>
    </source>
</reference>
<organism evidence="2">
    <name type="scientific">Ignisphaera aggregans</name>
    <dbReference type="NCBI Taxonomy" id="334771"/>
    <lineage>
        <taxon>Archaea</taxon>
        <taxon>Thermoproteota</taxon>
        <taxon>Thermoprotei</taxon>
        <taxon>Desulfurococcales</taxon>
        <taxon>Desulfurococcaceae</taxon>
        <taxon>Ignisphaera</taxon>
    </lineage>
</organism>
<evidence type="ECO:0000313" key="2">
    <source>
        <dbReference type="EMBL" id="HGI87075.1"/>
    </source>
</evidence>
<dbReference type="InterPro" id="IPR007064">
    <property type="entry name" value="Nmd3_N"/>
</dbReference>
<comment type="caution">
    <text evidence="2">The sequence shown here is derived from an EMBL/GenBank/DDBJ whole genome shotgun (WGS) entry which is preliminary data.</text>
</comment>
<proteinExistence type="predicted"/>
<dbReference type="AlphaFoldDB" id="A0A7C4BBM4"/>
<dbReference type="EMBL" id="DTFF01000013">
    <property type="protein sequence ID" value="HGI87075.1"/>
    <property type="molecule type" value="Genomic_DNA"/>
</dbReference>
<accession>A0A7C4BBM4</accession>
<sequence length="287" mass="32343">MKRFCVNCGVEESSATPIIRGLCPKCYIAIKGLVTKPRSIEIGYCRVCGGVKVHGKWLYVQNAEELKDVVEDLFIGLLKPSEDFILEDIEAAFTPYEDSPATINLFGKLGEARISHTITVTVSWKASLCPLCKRIAGGSYSAVVQLRYVNADSEIEEFINSIAMEFEKWIREVKPVRNGYDIMLLDASLAKRVAESAKRRWHATKVVESYGDTRRSSEGQRVSRLYISIRILNFKPGDYIVASGIPYTVESFDGIWLTLRDSNGKISRVHIDEISKNLSKYRISKNM</sequence>
<dbReference type="Pfam" id="PF04981">
    <property type="entry name" value="NMD3"/>
    <property type="match status" value="1"/>
</dbReference>
<evidence type="ECO:0000259" key="1">
    <source>
        <dbReference type="Pfam" id="PF04981"/>
    </source>
</evidence>